<dbReference type="InterPro" id="IPR006224">
    <property type="entry name" value="PsdUridine_synth_RluA-like_CS"/>
</dbReference>
<feature type="region of interest" description="Disordered" evidence="7">
    <location>
        <begin position="1"/>
        <end position="20"/>
    </location>
</feature>
<keyword evidence="2 5" id="KW-0694">RNA-binding</keyword>
<dbReference type="RefSeq" id="WP_245935569.1">
    <property type="nucleotide sequence ID" value="NZ_QGDO01000001.1"/>
</dbReference>
<dbReference type="Gene3D" id="3.30.2350.10">
    <property type="entry name" value="Pseudouridine synthase"/>
    <property type="match status" value="1"/>
</dbReference>
<evidence type="ECO:0000256" key="2">
    <source>
        <dbReference type="ARBA" id="ARBA00022884"/>
    </source>
</evidence>
<sequence length="376" mass="43764">MEMDENYDNGQFAGKLKTDTDHTQQFKVNQKEKSVQQEPNFDHSIEEDLEILKLTVTENQELLRIDKFLMNRLPNITRNKVQKGITRGEVLVNEQIVKPNYKIRPGDEIVIYLPEKEAPTDVIPQDIPLNIIYEDDQLLVINKEPGMVVHPGHNNWENTLVNALAYHFKDLPTACNGEDKPGIVHRIDKDTSGLLVIAKTDHAMYHLSRQFYYHTIDRMYYALVWGEPEEDHGTIEGYIGRSYTDRRQSMVYPEGEVGKYAVTHYRVLKRMRYVSLIQCQLETGRTHQIRVHMKSIGHTLFGDVMYGGNKVLKGVKTSKYKQFIDNQLALLPRQGLHAKTLGFIHPTTGKYMQFDSELPEDIHQVMERWENYVQYD</sequence>
<dbReference type="SUPFAM" id="SSF55120">
    <property type="entry name" value="Pseudouridine synthase"/>
    <property type="match status" value="1"/>
</dbReference>
<dbReference type="GO" id="GO:0120159">
    <property type="term" value="F:rRNA pseudouridine synthase activity"/>
    <property type="evidence" value="ECO:0007669"/>
    <property type="project" value="UniProtKB-ARBA"/>
</dbReference>
<dbReference type="FunFam" id="3.30.2350.10:FF:000006">
    <property type="entry name" value="Pseudouridine synthase"/>
    <property type="match status" value="1"/>
</dbReference>
<reference evidence="9 10" key="1">
    <citation type="submission" date="2018-03" db="EMBL/GenBank/DDBJ databases">
        <title>Genomic Encyclopedia of Archaeal and Bacterial Type Strains, Phase II (KMG-II): from individual species to whole genera.</title>
        <authorList>
            <person name="Goeker M."/>
        </authorList>
    </citation>
    <scope>NUCLEOTIDE SEQUENCE [LARGE SCALE GENOMIC DNA]</scope>
    <source>
        <strain evidence="9 10">DSM 28229</strain>
    </source>
</reference>
<dbReference type="PANTHER" id="PTHR21600">
    <property type="entry name" value="MITOCHONDRIAL RNA PSEUDOURIDINE SYNTHASE"/>
    <property type="match status" value="1"/>
</dbReference>
<dbReference type="InterPro" id="IPR050188">
    <property type="entry name" value="RluA_PseudoU_synthase"/>
</dbReference>
<dbReference type="InterPro" id="IPR020103">
    <property type="entry name" value="PsdUridine_synth_cat_dom_sf"/>
</dbReference>
<comment type="catalytic activity">
    <reaction evidence="6">
        <text>a uridine in RNA = a pseudouridine in RNA</text>
        <dbReference type="Rhea" id="RHEA:48348"/>
        <dbReference type="Rhea" id="RHEA-COMP:12068"/>
        <dbReference type="Rhea" id="RHEA-COMP:12069"/>
        <dbReference type="ChEBI" id="CHEBI:65314"/>
        <dbReference type="ChEBI" id="CHEBI:65315"/>
    </reaction>
</comment>
<comment type="caution">
    <text evidence="9">The sequence shown here is derived from an EMBL/GenBank/DDBJ whole genome shotgun (WGS) entry which is preliminary data.</text>
</comment>
<evidence type="ECO:0000256" key="3">
    <source>
        <dbReference type="ARBA" id="ARBA00023235"/>
    </source>
</evidence>
<dbReference type="Gene3D" id="3.10.290.10">
    <property type="entry name" value="RNA-binding S4 domain"/>
    <property type="match status" value="1"/>
</dbReference>
<dbReference type="EC" id="5.4.99.-" evidence="6"/>
<accession>A0A315ZGR0</accession>
<gene>
    <name evidence="9" type="ORF">BC781_101660</name>
</gene>
<dbReference type="SUPFAM" id="SSF55174">
    <property type="entry name" value="Alpha-L RNA-binding motif"/>
    <property type="match status" value="1"/>
</dbReference>
<dbReference type="GO" id="GO:0003723">
    <property type="term" value="F:RNA binding"/>
    <property type="evidence" value="ECO:0007669"/>
    <property type="project" value="UniProtKB-KW"/>
</dbReference>
<dbReference type="EMBL" id="QGDO01000001">
    <property type="protein sequence ID" value="PWJ44310.1"/>
    <property type="molecule type" value="Genomic_DNA"/>
</dbReference>
<evidence type="ECO:0000256" key="6">
    <source>
        <dbReference type="RuleBase" id="RU362028"/>
    </source>
</evidence>
<dbReference type="CDD" id="cd00165">
    <property type="entry name" value="S4"/>
    <property type="match status" value="1"/>
</dbReference>
<proteinExistence type="inferred from homology"/>
<dbReference type="AlphaFoldDB" id="A0A315ZGR0"/>
<name>A0A315ZGR0_SEDFL</name>
<dbReference type="InterPro" id="IPR006145">
    <property type="entry name" value="PsdUridine_synth_RsuA/RluA"/>
</dbReference>
<comment type="function">
    <text evidence="6">Responsible for synthesis of pseudouridine from uracil.</text>
</comment>
<dbReference type="PANTHER" id="PTHR21600:SF44">
    <property type="entry name" value="RIBOSOMAL LARGE SUBUNIT PSEUDOURIDINE SYNTHASE D"/>
    <property type="match status" value="1"/>
</dbReference>
<evidence type="ECO:0000259" key="8">
    <source>
        <dbReference type="SMART" id="SM00363"/>
    </source>
</evidence>
<dbReference type="Proteomes" id="UP000245535">
    <property type="component" value="Unassembled WGS sequence"/>
</dbReference>
<keyword evidence="3 6" id="KW-0413">Isomerase</keyword>
<dbReference type="InterPro" id="IPR002942">
    <property type="entry name" value="S4_RNA-bd"/>
</dbReference>
<dbReference type="InterPro" id="IPR036986">
    <property type="entry name" value="S4_RNA-bd_sf"/>
</dbReference>
<evidence type="ECO:0000256" key="1">
    <source>
        <dbReference type="ARBA" id="ARBA00010876"/>
    </source>
</evidence>
<dbReference type="Pfam" id="PF00849">
    <property type="entry name" value="PseudoU_synth_2"/>
    <property type="match status" value="1"/>
</dbReference>
<dbReference type="InterPro" id="IPR006225">
    <property type="entry name" value="PsdUridine_synth_RluC/D"/>
</dbReference>
<dbReference type="SMART" id="SM00363">
    <property type="entry name" value="S4"/>
    <property type="match status" value="1"/>
</dbReference>
<evidence type="ECO:0000313" key="9">
    <source>
        <dbReference type="EMBL" id="PWJ44310.1"/>
    </source>
</evidence>
<keyword evidence="10" id="KW-1185">Reference proteome</keyword>
<dbReference type="PROSITE" id="PS50889">
    <property type="entry name" value="S4"/>
    <property type="match status" value="1"/>
</dbReference>
<evidence type="ECO:0000256" key="7">
    <source>
        <dbReference type="SAM" id="MobiDB-lite"/>
    </source>
</evidence>
<dbReference type="NCBIfam" id="TIGR00005">
    <property type="entry name" value="rluA_subfam"/>
    <property type="match status" value="1"/>
</dbReference>
<protein>
    <recommendedName>
        <fullName evidence="6">Pseudouridine synthase</fullName>
        <ecNumber evidence="6">5.4.99.-</ecNumber>
    </recommendedName>
</protein>
<evidence type="ECO:0000256" key="5">
    <source>
        <dbReference type="PROSITE-ProRule" id="PRU00182"/>
    </source>
</evidence>
<dbReference type="Pfam" id="PF01479">
    <property type="entry name" value="S4"/>
    <property type="match status" value="1"/>
</dbReference>
<organism evidence="9 10">
    <name type="scientific">Sediminitomix flava</name>
    <dbReference type="NCBI Taxonomy" id="379075"/>
    <lineage>
        <taxon>Bacteria</taxon>
        <taxon>Pseudomonadati</taxon>
        <taxon>Bacteroidota</taxon>
        <taxon>Cytophagia</taxon>
        <taxon>Cytophagales</taxon>
        <taxon>Flammeovirgaceae</taxon>
        <taxon>Sediminitomix</taxon>
    </lineage>
</organism>
<feature type="active site" evidence="4">
    <location>
        <position position="188"/>
    </location>
</feature>
<feature type="domain" description="RNA-binding S4" evidence="8">
    <location>
        <begin position="63"/>
        <end position="128"/>
    </location>
</feature>
<evidence type="ECO:0000313" key="10">
    <source>
        <dbReference type="Proteomes" id="UP000245535"/>
    </source>
</evidence>
<evidence type="ECO:0000256" key="4">
    <source>
        <dbReference type="PIRSR" id="PIRSR606225-1"/>
    </source>
</evidence>
<comment type="similarity">
    <text evidence="1 6">Belongs to the pseudouridine synthase RluA family.</text>
</comment>
<dbReference type="PROSITE" id="PS01129">
    <property type="entry name" value="PSI_RLU"/>
    <property type="match status" value="1"/>
</dbReference>
<dbReference type="CDD" id="cd02869">
    <property type="entry name" value="PseudoU_synth_RluA_like"/>
    <property type="match status" value="1"/>
</dbReference>
<dbReference type="GO" id="GO:0000455">
    <property type="term" value="P:enzyme-directed rRNA pseudouridine synthesis"/>
    <property type="evidence" value="ECO:0007669"/>
    <property type="project" value="TreeGrafter"/>
</dbReference>